<feature type="domain" description="EamA" evidence="7">
    <location>
        <begin position="160"/>
        <end position="294"/>
    </location>
</feature>
<organism evidence="8 9">
    <name type="scientific">Sorangium cellulosum</name>
    <name type="common">Polyangium cellulosum</name>
    <dbReference type="NCBI Taxonomy" id="56"/>
    <lineage>
        <taxon>Bacteria</taxon>
        <taxon>Pseudomonadati</taxon>
        <taxon>Myxococcota</taxon>
        <taxon>Polyangia</taxon>
        <taxon>Polyangiales</taxon>
        <taxon>Polyangiaceae</taxon>
        <taxon>Sorangium</taxon>
    </lineage>
</organism>
<dbReference type="Proteomes" id="UP000075515">
    <property type="component" value="Unassembled WGS sequence"/>
</dbReference>
<evidence type="ECO:0000256" key="5">
    <source>
        <dbReference type="ARBA" id="ARBA00023136"/>
    </source>
</evidence>
<name>A0A150SD89_SORCE</name>
<feature type="transmembrane region" description="Helical" evidence="6">
    <location>
        <begin position="101"/>
        <end position="118"/>
    </location>
</feature>
<evidence type="ECO:0000313" key="8">
    <source>
        <dbReference type="EMBL" id="KYF77033.1"/>
    </source>
</evidence>
<dbReference type="PANTHER" id="PTHR32322:SF18">
    <property type="entry name" value="S-ADENOSYLMETHIONINE_S-ADENOSYLHOMOCYSTEINE TRANSPORTER"/>
    <property type="match status" value="1"/>
</dbReference>
<accession>A0A150SD89</accession>
<proteinExistence type="predicted"/>
<evidence type="ECO:0000256" key="2">
    <source>
        <dbReference type="ARBA" id="ARBA00022475"/>
    </source>
</evidence>
<dbReference type="InterPro" id="IPR037185">
    <property type="entry name" value="EmrE-like"/>
</dbReference>
<comment type="caution">
    <text evidence="8">The sequence shown here is derived from an EMBL/GenBank/DDBJ whole genome shotgun (WGS) entry which is preliminary data.</text>
</comment>
<feature type="transmembrane region" description="Helical" evidence="6">
    <location>
        <begin position="254"/>
        <end position="273"/>
    </location>
</feature>
<dbReference type="AlphaFoldDB" id="A0A150SD89"/>
<feature type="transmembrane region" description="Helical" evidence="6">
    <location>
        <begin position="35"/>
        <end position="56"/>
    </location>
</feature>
<feature type="transmembrane region" description="Helical" evidence="6">
    <location>
        <begin position="221"/>
        <end position="242"/>
    </location>
</feature>
<feature type="transmembrane region" description="Helical" evidence="6">
    <location>
        <begin position="125"/>
        <end position="144"/>
    </location>
</feature>
<keyword evidence="4 6" id="KW-1133">Transmembrane helix</keyword>
<dbReference type="InterPro" id="IPR050638">
    <property type="entry name" value="AA-Vitamin_Transporters"/>
</dbReference>
<keyword evidence="5 6" id="KW-0472">Membrane</keyword>
<keyword evidence="2" id="KW-1003">Cell membrane</keyword>
<feature type="transmembrane region" description="Helical" evidence="6">
    <location>
        <begin position="68"/>
        <end position="89"/>
    </location>
</feature>
<protein>
    <recommendedName>
        <fullName evidence="7">EamA domain-containing protein</fullName>
    </recommendedName>
</protein>
<evidence type="ECO:0000256" key="1">
    <source>
        <dbReference type="ARBA" id="ARBA00004651"/>
    </source>
</evidence>
<dbReference type="GO" id="GO:0005886">
    <property type="term" value="C:plasma membrane"/>
    <property type="evidence" value="ECO:0007669"/>
    <property type="project" value="UniProtKB-SubCell"/>
</dbReference>
<feature type="transmembrane region" description="Helical" evidence="6">
    <location>
        <begin position="189"/>
        <end position="209"/>
    </location>
</feature>
<comment type="subcellular location">
    <subcellularLocation>
        <location evidence="1">Cell membrane</location>
        <topology evidence="1">Multi-pass membrane protein</topology>
    </subcellularLocation>
</comment>
<feature type="domain" description="EamA" evidence="7">
    <location>
        <begin position="14"/>
        <end position="138"/>
    </location>
</feature>
<dbReference type="PANTHER" id="PTHR32322">
    <property type="entry name" value="INNER MEMBRANE TRANSPORTER"/>
    <property type="match status" value="1"/>
</dbReference>
<evidence type="ECO:0000256" key="4">
    <source>
        <dbReference type="ARBA" id="ARBA00022989"/>
    </source>
</evidence>
<dbReference type="Gene3D" id="1.10.3730.20">
    <property type="match status" value="1"/>
</dbReference>
<feature type="transmembrane region" description="Helical" evidence="6">
    <location>
        <begin position="279"/>
        <end position="296"/>
    </location>
</feature>
<dbReference type="SUPFAM" id="SSF103481">
    <property type="entry name" value="Multidrug resistance efflux transporter EmrE"/>
    <property type="match status" value="2"/>
</dbReference>
<feature type="transmembrane region" description="Helical" evidence="6">
    <location>
        <begin position="156"/>
        <end position="177"/>
    </location>
</feature>
<dbReference type="Pfam" id="PF00892">
    <property type="entry name" value="EamA"/>
    <property type="match status" value="2"/>
</dbReference>
<sequence>MKRSSIGPFLDLTLAMALVGSSVVAGKIITREFPVFLASGLRFGLAMPVLILLLLAREKRLPALVWRDYRVLFLQALTGVFLFSLFLLYGLRYTTSSESGIITSTTPGVTALLAAMILGERLNRWKWAGVGLCVAGIAALQLGSGGEGGAEGARGSAHLFGTVLILGAVVCEGLFTILGKVMTAKLSPLAVSTMVVAFGFMLFLPLAVYEARSFSFSQASMAGWLSIVHYALAVTVLGFVLWYRGVSKVSGATAAVFTGVLPVSALILSYLVLHEELRAAHGLGILLIFGGILCAARER</sequence>
<gene>
    <name evidence="8" type="ORF">BE18_41420</name>
</gene>
<reference evidence="8 9" key="1">
    <citation type="submission" date="2014-02" db="EMBL/GenBank/DDBJ databases">
        <title>The small core and large imbalanced accessory genome model reveals a collaborative survival strategy of Sorangium cellulosum strains in nature.</title>
        <authorList>
            <person name="Han K."/>
            <person name="Peng R."/>
            <person name="Blom J."/>
            <person name="Li Y.-Z."/>
        </authorList>
    </citation>
    <scope>NUCLEOTIDE SEQUENCE [LARGE SCALE GENOMIC DNA]</scope>
    <source>
        <strain evidence="8 9">So0149</strain>
    </source>
</reference>
<evidence type="ECO:0000256" key="3">
    <source>
        <dbReference type="ARBA" id="ARBA00022692"/>
    </source>
</evidence>
<dbReference type="EMBL" id="JEMC01003971">
    <property type="protein sequence ID" value="KYF77033.1"/>
    <property type="molecule type" value="Genomic_DNA"/>
</dbReference>
<evidence type="ECO:0000313" key="9">
    <source>
        <dbReference type="Proteomes" id="UP000075515"/>
    </source>
</evidence>
<keyword evidence="3 6" id="KW-0812">Transmembrane</keyword>
<dbReference type="InterPro" id="IPR000620">
    <property type="entry name" value="EamA_dom"/>
</dbReference>
<evidence type="ECO:0000256" key="6">
    <source>
        <dbReference type="SAM" id="Phobius"/>
    </source>
</evidence>
<evidence type="ECO:0000259" key="7">
    <source>
        <dbReference type="Pfam" id="PF00892"/>
    </source>
</evidence>